<dbReference type="GO" id="GO:0003678">
    <property type="term" value="F:DNA helicase activity"/>
    <property type="evidence" value="ECO:0007669"/>
    <property type="project" value="TreeGrafter"/>
</dbReference>
<dbReference type="GO" id="GO:0016818">
    <property type="term" value="F:hydrolase activity, acting on acid anhydrides, in phosphorus-containing anhydrides"/>
    <property type="evidence" value="ECO:0007669"/>
    <property type="project" value="InterPro"/>
</dbReference>
<dbReference type="GO" id="GO:0003676">
    <property type="term" value="F:nucleic acid binding"/>
    <property type="evidence" value="ECO:0007669"/>
    <property type="project" value="InterPro"/>
</dbReference>
<keyword evidence="3" id="KW-0067">ATP-binding</keyword>
<reference evidence="5" key="1">
    <citation type="journal article" date="2015" name="Nature">
        <title>Complex archaea that bridge the gap between prokaryotes and eukaryotes.</title>
        <authorList>
            <person name="Spang A."/>
            <person name="Saw J.H."/>
            <person name="Jorgensen S.L."/>
            <person name="Zaremba-Niedzwiedzka K."/>
            <person name="Martijn J."/>
            <person name="Lind A.E."/>
            <person name="van Eijk R."/>
            <person name="Schleper C."/>
            <person name="Guy L."/>
            <person name="Ettema T.J."/>
        </authorList>
    </citation>
    <scope>NUCLEOTIDE SEQUENCE</scope>
</reference>
<proteinExistence type="predicted"/>
<organism evidence="5">
    <name type="scientific">marine sediment metagenome</name>
    <dbReference type="NCBI Taxonomy" id="412755"/>
    <lineage>
        <taxon>unclassified sequences</taxon>
        <taxon>metagenomes</taxon>
        <taxon>ecological metagenomes</taxon>
    </lineage>
</organism>
<dbReference type="InterPro" id="IPR045028">
    <property type="entry name" value="DinG/Rad3-like"/>
</dbReference>
<dbReference type="Gene3D" id="3.40.1350.10">
    <property type="match status" value="1"/>
</dbReference>
<evidence type="ECO:0000256" key="1">
    <source>
        <dbReference type="ARBA" id="ARBA00022741"/>
    </source>
</evidence>
<dbReference type="InterPro" id="IPR011856">
    <property type="entry name" value="tRNA_endonuc-like_dom_sf"/>
</dbReference>
<evidence type="ECO:0000256" key="2">
    <source>
        <dbReference type="ARBA" id="ARBA00022801"/>
    </source>
</evidence>
<evidence type="ECO:0000256" key="3">
    <source>
        <dbReference type="ARBA" id="ARBA00022840"/>
    </source>
</evidence>
<keyword evidence="1" id="KW-0547">Nucleotide-binding</keyword>
<dbReference type="Gene3D" id="3.40.50.300">
    <property type="entry name" value="P-loop containing nucleotide triphosphate hydrolases"/>
    <property type="match status" value="1"/>
</dbReference>
<evidence type="ECO:0000259" key="4">
    <source>
        <dbReference type="SMART" id="SM00491"/>
    </source>
</evidence>
<feature type="domain" description="ATP-dependent helicase C-terminal" evidence="4">
    <location>
        <begin position="37"/>
        <end position="170"/>
    </location>
</feature>
<accession>A0A0F8YSW2</accession>
<evidence type="ECO:0000313" key="5">
    <source>
        <dbReference type="EMBL" id="KKK84528.1"/>
    </source>
</evidence>
<protein>
    <recommendedName>
        <fullName evidence="4">ATP-dependent helicase C-terminal domain-containing protein</fullName>
    </recommendedName>
</protein>
<dbReference type="InterPro" id="IPR027417">
    <property type="entry name" value="P-loop_NTPase"/>
</dbReference>
<dbReference type="GO" id="GO:0005524">
    <property type="term" value="F:ATP binding"/>
    <property type="evidence" value="ECO:0007669"/>
    <property type="project" value="UniProtKB-KW"/>
</dbReference>
<dbReference type="PANTHER" id="PTHR11472">
    <property type="entry name" value="DNA REPAIR DEAD HELICASE RAD3/XP-D SUBFAMILY MEMBER"/>
    <property type="match status" value="1"/>
</dbReference>
<dbReference type="AlphaFoldDB" id="A0A0F8YSW2"/>
<sequence>HLGDPNDAERFTPAAGAAICHYVAKTQGRCFVLFTSYKMLQAIADLIEPFCEDNDYELLVQGGDLPHGMMLRHFRRRKRCVLLGTMSFWQGVDVAGEALSNVIITKLPFAVPDAPLIEARIDAIRKAGGNPFVDYQLPEAVIRFKQGFGRLIRSRSDTGIVVCLDHRISTRAYGKRFIDALPDIEIIRLARAHFIELKAPSGRLSVSQLDCHAALYKAGALVAMCQSIEEVEGTLRGWGFALRATTGTRAA</sequence>
<gene>
    <name evidence="5" type="ORF">LCGC14_2782420</name>
</gene>
<dbReference type="SUPFAM" id="SSF52540">
    <property type="entry name" value="P-loop containing nucleoside triphosphate hydrolases"/>
    <property type="match status" value="1"/>
</dbReference>
<dbReference type="SMART" id="SM00491">
    <property type="entry name" value="HELICc2"/>
    <property type="match status" value="1"/>
</dbReference>
<comment type="caution">
    <text evidence="5">The sequence shown here is derived from an EMBL/GenBank/DDBJ whole genome shotgun (WGS) entry which is preliminary data.</text>
</comment>
<dbReference type="PANTHER" id="PTHR11472:SF34">
    <property type="entry name" value="REGULATOR OF TELOMERE ELONGATION HELICASE 1"/>
    <property type="match status" value="1"/>
</dbReference>
<dbReference type="InterPro" id="IPR006555">
    <property type="entry name" value="ATP-dep_Helicase_C"/>
</dbReference>
<keyword evidence="2" id="KW-0378">Hydrolase</keyword>
<dbReference type="GO" id="GO:0006139">
    <property type="term" value="P:nucleobase-containing compound metabolic process"/>
    <property type="evidence" value="ECO:0007669"/>
    <property type="project" value="InterPro"/>
</dbReference>
<name>A0A0F8YSW2_9ZZZZ</name>
<dbReference type="FunFam" id="3.40.50.300:FF:000437">
    <property type="entry name" value="ATP-dependent DNA helicase DinG"/>
    <property type="match status" value="1"/>
</dbReference>
<dbReference type="EMBL" id="LAZR01051735">
    <property type="protein sequence ID" value="KKK84528.1"/>
    <property type="molecule type" value="Genomic_DNA"/>
</dbReference>
<dbReference type="Pfam" id="PF13307">
    <property type="entry name" value="Helicase_C_2"/>
    <property type="match status" value="1"/>
</dbReference>
<feature type="non-terminal residue" evidence="5">
    <location>
        <position position="1"/>
    </location>
</feature>